<reference evidence="5 6" key="1">
    <citation type="submission" date="2024-05" db="EMBL/GenBank/DDBJ databases">
        <title>Genetic variation in Jamaican populations of the coffee berry borer (Hypothenemus hampei).</title>
        <authorList>
            <person name="Errbii M."/>
            <person name="Myrie A."/>
        </authorList>
    </citation>
    <scope>NUCLEOTIDE SEQUENCE [LARGE SCALE GENOMIC DNA]</scope>
    <source>
        <strain evidence="5">JA-Hopewell-2020-01-JO</strain>
        <tissue evidence="5">Whole body</tissue>
    </source>
</reference>
<organism evidence="5 6">
    <name type="scientific">Hypothenemus hampei</name>
    <name type="common">Coffee berry borer</name>
    <dbReference type="NCBI Taxonomy" id="57062"/>
    <lineage>
        <taxon>Eukaryota</taxon>
        <taxon>Metazoa</taxon>
        <taxon>Ecdysozoa</taxon>
        <taxon>Arthropoda</taxon>
        <taxon>Hexapoda</taxon>
        <taxon>Insecta</taxon>
        <taxon>Pterygota</taxon>
        <taxon>Neoptera</taxon>
        <taxon>Endopterygota</taxon>
        <taxon>Coleoptera</taxon>
        <taxon>Polyphaga</taxon>
        <taxon>Cucujiformia</taxon>
        <taxon>Curculionidae</taxon>
        <taxon>Scolytinae</taxon>
        <taxon>Hypothenemus</taxon>
    </lineage>
</organism>
<dbReference type="Proteomes" id="UP001566132">
    <property type="component" value="Unassembled WGS sequence"/>
</dbReference>
<sequence length="528" mass="60353">MIPMMYISSYMFQVPSSGYTKMTFVNITTGCVAFLLIQILSTPDLGLVDIGNTLHWIFLIVPHYSLGTGIRDAYSVYFYNNECSSFFDNCKSQCNNCTQEDCFNFLPSVREYCENLDPNYYKWESPGIGRNILFSVIAGFIFLILVFMIEHKLFSNLKYRIQQKYFKRLHVEVQDEDQDVQMEKCVIRDTQQDVLLRQYNIVIKDLTKYYKSNLAVNGLCLGIKNSECFGLLGINGAGKTTTFKMLTGDVKISSGDAWVRGRSIKSQLKEMQKLIGYCPQFDALLDDLTARETLRMFALLRGIPESDCDKVSEKLAADFDYLEHLNKQVKELSGGNKRKLSTSIALIGDPPVIYLDEPTTGMDPETKRYLFNALCRVRDGGKTIILTSHSMEECEALCTRLAVMVNGIFKCLGSTQHLKSRFAEGYTLIIKVKKPKDSAADLHASTEEIKKFVCDNFQKSELREEYEEMLTYYVTDKSIPWSKMFGILEKGKQSDLNIEDYSLCQSSLEQVFLTFTRQQNHVNDEQSP</sequence>
<dbReference type="CDD" id="cd03263">
    <property type="entry name" value="ABC_subfamily_A"/>
    <property type="match status" value="1"/>
</dbReference>
<evidence type="ECO:0000256" key="3">
    <source>
        <dbReference type="SAM" id="Phobius"/>
    </source>
</evidence>
<dbReference type="PANTHER" id="PTHR19229:SF250">
    <property type="entry name" value="ABC TRANSPORTER DOMAIN-CONTAINING PROTEIN-RELATED"/>
    <property type="match status" value="1"/>
</dbReference>
<keyword evidence="3" id="KW-1133">Transmembrane helix</keyword>
<dbReference type="InterPro" id="IPR027417">
    <property type="entry name" value="P-loop_NTPase"/>
</dbReference>
<dbReference type="FunFam" id="3.40.50.300:FF:000327">
    <property type="entry name" value="ATP-binding cassette sub-family A member 3"/>
    <property type="match status" value="1"/>
</dbReference>
<protein>
    <recommendedName>
        <fullName evidence="4">ABC transporter domain-containing protein</fullName>
    </recommendedName>
</protein>
<dbReference type="InterPro" id="IPR003439">
    <property type="entry name" value="ABC_transporter-like_ATP-bd"/>
</dbReference>
<dbReference type="AlphaFoldDB" id="A0ABD1FIB7"/>
<keyword evidence="2" id="KW-0067">ATP-binding</keyword>
<dbReference type="InterPro" id="IPR056264">
    <property type="entry name" value="R2_ABCA1-4-like"/>
</dbReference>
<evidence type="ECO:0000313" key="6">
    <source>
        <dbReference type="Proteomes" id="UP001566132"/>
    </source>
</evidence>
<dbReference type="Gene3D" id="3.40.50.300">
    <property type="entry name" value="P-loop containing nucleotide triphosphate hydrolases"/>
    <property type="match status" value="1"/>
</dbReference>
<evidence type="ECO:0000256" key="1">
    <source>
        <dbReference type="ARBA" id="ARBA00022741"/>
    </source>
</evidence>
<keyword evidence="1" id="KW-0547">Nucleotide-binding</keyword>
<dbReference type="SMART" id="SM00382">
    <property type="entry name" value="AAA"/>
    <property type="match status" value="1"/>
</dbReference>
<evidence type="ECO:0000313" key="5">
    <source>
        <dbReference type="EMBL" id="KAL1517916.1"/>
    </source>
</evidence>
<evidence type="ECO:0000256" key="2">
    <source>
        <dbReference type="ARBA" id="ARBA00022840"/>
    </source>
</evidence>
<dbReference type="EMBL" id="JBDJPC010000001">
    <property type="protein sequence ID" value="KAL1517916.1"/>
    <property type="molecule type" value="Genomic_DNA"/>
</dbReference>
<feature type="transmembrane region" description="Helical" evidence="3">
    <location>
        <begin position="128"/>
        <end position="149"/>
    </location>
</feature>
<accession>A0ABD1FIB7</accession>
<dbReference type="PROSITE" id="PS50893">
    <property type="entry name" value="ABC_TRANSPORTER_2"/>
    <property type="match status" value="1"/>
</dbReference>
<keyword evidence="6" id="KW-1185">Reference proteome</keyword>
<dbReference type="InterPro" id="IPR026082">
    <property type="entry name" value="ABCA"/>
</dbReference>
<feature type="domain" description="ABC transporter" evidence="4">
    <location>
        <begin position="201"/>
        <end position="431"/>
    </location>
</feature>
<keyword evidence="3" id="KW-0812">Transmembrane</keyword>
<dbReference type="Pfam" id="PF23321">
    <property type="entry name" value="R1_ABCA1"/>
    <property type="match status" value="1"/>
</dbReference>
<feature type="transmembrane region" description="Helical" evidence="3">
    <location>
        <begin position="21"/>
        <end position="40"/>
    </location>
</feature>
<name>A0ABD1FIB7_HYPHA</name>
<dbReference type="PANTHER" id="PTHR19229">
    <property type="entry name" value="ATP-BINDING CASSETTE TRANSPORTER SUBFAMILY A ABCA"/>
    <property type="match status" value="1"/>
</dbReference>
<comment type="caution">
    <text evidence="5">The sequence shown here is derived from an EMBL/GenBank/DDBJ whole genome shotgun (WGS) entry which is preliminary data.</text>
</comment>
<keyword evidence="3" id="KW-0472">Membrane</keyword>
<proteinExistence type="predicted"/>
<dbReference type="Pfam" id="PF00005">
    <property type="entry name" value="ABC_tran"/>
    <property type="match status" value="1"/>
</dbReference>
<dbReference type="InterPro" id="IPR003593">
    <property type="entry name" value="AAA+_ATPase"/>
</dbReference>
<dbReference type="GO" id="GO:0005524">
    <property type="term" value="F:ATP binding"/>
    <property type="evidence" value="ECO:0007669"/>
    <property type="project" value="UniProtKB-KW"/>
</dbReference>
<gene>
    <name evidence="5" type="ORF">ABEB36_001616</name>
</gene>
<evidence type="ECO:0000259" key="4">
    <source>
        <dbReference type="PROSITE" id="PS50893"/>
    </source>
</evidence>
<dbReference type="SUPFAM" id="SSF52540">
    <property type="entry name" value="P-loop containing nucleoside triphosphate hydrolases"/>
    <property type="match status" value="1"/>
</dbReference>